<feature type="domain" description="DUF1588" evidence="4">
    <location>
        <begin position="373"/>
        <end position="470"/>
    </location>
</feature>
<name>A0A150SDP3_SORCE</name>
<evidence type="ECO:0000259" key="5">
    <source>
        <dbReference type="Pfam" id="PF07631"/>
    </source>
</evidence>
<feature type="domain" description="DUF1585" evidence="2">
    <location>
        <begin position="488"/>
        <end position="557"/>
    </location>
</feature>
<gene>
    <name evidence="7" type="ORF">BE17_52900</name>
</gene>
<dbReference type="InterPro" id="IPR013043">
    <property type="entry name" value="DUF1595"/>
</dbReference>
<reference evidence="7 8" key="1">
    <citation type="submission" date="2014-02" db="EMBL/GenBank/DDBJ databases">
        <title>The small core and large imbalanced accessory genome model reveals a collaborative survival strategy of Sorangium cellulosum strains in nature.</title>
        <authorList>
            <person name="Han K."/>
            <person name="Peng R."/>
            <person name="Blom J."/>
            <person name="Li Y.-Z."/>
        </authorList>
    </citation>
    <scope>NUCLEOTIDE SEQUENCE [LARGE SCALE GENOMIC DNA]</scope>
    <source>
        <strain evidence="7 8">So0011-07</strain>
    </source>
</reference>
<keyword evidence="1" id="KW-0732">Signal</keyword>
<evidence type="ECO:0000313" key="8">
    <source>
        <dbReference type="Proteomes" id="UP000075635"/>
    </source>
</evidence>
<dbReference type="Proteomes" id="UP000075635">
    <property type="component" value="Unassembled WGS sequence"/>
</dbReference>
<comment type="caution">
    <text evidence="7">The sequence shown here is derived from an EMBL/GenBank/DDBJ whole genome shotgun (WGS) entry which is preliminary data.</text>
</comment>
<dbReference type="Pfam" id="PF07631">
    <property type="entry name" value="PSD4"/>
    <property type="match status" value="1"/>
</dbReference>
<feature type="signal peptide" evidence="1">
    <location>
        <begin position="1"/>
        <end position="37"/>
    </location>
</feature>
<dbReference type="AlphaFoldDB" id="A0A150SDP3"/>
<evidence type="ECO:0008006" key="9">
    <source>
        <dbReference type="Google" id="ProtNLM"/>
    </source>
</evidence>
<dbReference type="Pfam" id="PF07637">
    <property type="entry name" value="PSD5"/>
    <property type="match status" value="1"/>
</dbReference>
<feature type="domain" description="DUF1587" evidence="3">
    <location>
        <begin position="65"/>
        <end position="128"/>
    </location>
</feature>
<protein>
    <recommendedName>
        <fullName evidence="9">Secreted protein</fullName>
    </recommendedName>
</protein>
<evidence type="ECO:0000259" key="4">
    <source>
        <dbReference type="Pfam" id="PF07627"/>
    </source>
</evidence>
<evidence type="ECO:0000259" key="3">
    <source>
        <dbReference type="Pfam" id="PF07626"/>
    </source>
</evidence>
<dbReference type="InterPro" id="IPR013042">
    <property type="entry name" value="DUF1592"/>
</dbReference>
<dbReference type="InterPro" id="IPR011478">
    <property type="entry name" value="DUF1585"/>
</dbReference>
<dbReference type="EMBL" id="JEMB01001106">
    <property type="protein sequence ID" value="KYF90519.1"/>
    <property type="molecule type" value="Genomic_DNA"/>
</dbReference>
<dbReference type="InterPro" id="IPR013036">
    <property type="entry name" value="DUF1587"/>
</dbReference>
<accession>A0A150SDP3</accession>
<dbReference type="Pfam" id="PF07626">
    <property type="entry name" value="PSD3"/>
    <property type="match status" value="1"/>
</dbReference>
<sequence length="566" mass="61348">MTPPSFSRTGSPRRRRALGAGLCAAALLLAGCTGSLGAPDEDEGDGPLPGGAAASQVAARSMFPRLSHAQWENTVRDLLRLDDRPGLSASFTTDPLGGVFDNNEAALLVTPGLWGDYQRAAEELAAMVTDDEDKLDRLVPADLPTEPEARAEAFVERFGERAFRRPLTAGERDTYLALFRRGRELFDGEDPFVAGVRAALEAFLQSPHFVYRVELGAGPAKGGLTPLSGYEVATKLAYLFWNTMPSDELLAAAEAGELSTSEAVRAHAERMLEDPRAREVVGAFHRQLYDHEQYHDLNKDQSLYPEFVPEMGDDMQREAELFVEHIVFDKEGGLTDLLTSRTAFVNDHLAAVYGVEGEFSDGFEQVELDEAERSGLLTRLGFLAAKATARQPDSIHRGVFVNLRILCASLPAPPDNATGLPPGEKATNRERVEAHTGKGTCGAACHGTMINPAGFAFEHYDAIGKYRTTDNGAPVNSADTYYLGGEPRSYADAIEFSRVLAESSEAHACYARRWVEFAQGREVGAKDRQLIDELGEASHGGASTKELILQIVSSASFLARVPAEAQ</sequence>
<feature type="chain" id="PRO_5007568914" description="Secreted protein" evidence="1">
    <location>
        <begin position="38"/>
        <end position="566"/>
    </location>
</feature>
<proteinExistence type="predicted"/>
<dbReference type="InterPro" id="IPR013039">
    <property type="entry name" value="DUF1588"/>
</dbReference>
<dbReference type="Pfam" id="PF07624">
    <property type="entry name" value="PSD2"/>
    <property type="match status" value="1"/>
</dbReference>
<evidence type="ECO:0000259" key="6">
    <source>
        <dbReference type="Pfam" id="PF07637"/>
    </source>
</evidence>
<feature type="domain" description="DUF1595" evidence="6">
    <location>
        <begin position="151"/>
        <end position="214"/>
    </location>
</feature>
<evidence type="ECO:0000256" key="1">
    <source>
        <dbReference type="SAM" id="SignalP"/>
    </source>
</evidence>
<evidence type="ECO:0000259" key="2">
    <source>
        <dbReference type="Pfam" id="PF07624"/>
    </source>
</evidence>
<feature type="domain" description="DUF1592" evidence="5">
    <location>
        <begin position="227"/>
        <end position="355"/>
    </location>
</feature>
<evidence type="ECO:0000313" key="7">
    <source>
        <dbReference type="EMBL" id="KYF90519.1"/>
    </source>
</evidence>
<dbReference type="Pfam" id="PF07627">
    <property type="entry name" value="PSCyt3"/>
    <property type="match status" value="1"/>
</dbReference>
<organism evidence="7 8">
    <name type="scientific">Sorangium cellulosum</name>
    <name type="common">Polyangium cellulosum</name>
    <dbReference type="NCBI Taxonomy" id="56"/>
    <lineage>
        <taxon>Bacteria</taxon>
        <taxon>Pseudomonadati</taxon>
        <taxon>Myxococcota</taxon>
        <taxon>Polyangia</taxon>
        <taxon>Polyangiales</taxon>
        <taxon>Polyangiaceae</taxon>
        <taxon>Sorangium</taxon>
    </lineage>
</organism>